<reference evidence="2 3" key="1">
    <citation type="submission" date="2019-03" db="EMBL/GenBank/DDBJ databases">
        <title>First draft genome of Liparis tanakae, snailfish: a comprehensive survey of snailfish specific genes.</title>
        <authorList>
            <person name="Kim W."/>
            <person name="Song I."/>
            <person name="Jeong J.-H."/>
            <person name="Kim D."/>
            <person name="Kim S."/>
            <person name="Ryu S."/>
            <person name="Song J.Y."/>
            <person name="Lee S.K."/>
        </authorList>
    </citation>
    <scope>NUCLEOTIDE SEQUENCE [LARGE SCALE GENOMIC DNA]</scope>
    <source>
        <tissue evidence="2">Muscle</tissue>
    </source>
</reference>
<keyword evidence="3" id="KW-1185">Reference proteome</keyword>
<evidence type="ECO:0000313" key="3">
    <source>
        <dbReference type="Proteomes" id="UP000314294"/>
    </source>
</evidence>
<comment type="caution">
    <text evidence="2">The sequence shown here is derived from an EMBL/GenBank/DDBJ whole genome shotgun (WGS) entry which is preliminary data.</text>
</comment>
<organism evidence="2 3">
    <name type="scientific">Liparis tanakae</name>
    <name type="common">Tanaka's snailfish</name>
    <dbReference type="NCBI Taxonomy" id="230148"/>
    <lineage>
        <taxon>Eukaryota</taxon>
        <taxon>Metazoa</taxon>
        <taxon>Chordata</taxon>
        <taxon>Craniata</taxon>
        <taxon>Vertebrata</taxon>
        <taxon>Euteleostomi</taxon>
        <taxon>Actinopterygii</taxon>
        <taxon>Neopterygii</taxon>
        <taxon>Teleostei</taxon>
        <taxon>Neoteleostei</taxon>
        <taxon>Acanthomorphata</taxon>
        <taxon>Eupercaria</taxon>
        <taxon>Perciformes</taxon>
        <taxon>Cottioidei</taxon>
        <taxon>Cottales</taxon>
        <taxon>Liparidae</taxon>
        <taxon>Liparis</taxon>
    </lineage>
</organism>
<feature type="compositionally biased region" description="Basic and acidic residues" evidence="1">
    <location>
        <begin position="151"/>
        <end position="166"/>
    </location>
</feature>
<feature type="compositionally biased region" description="Basic and acidic residues" evidence="1">
    <location>
        <begin position="51"/>
        <end position="63"/>
    </location>
</feature>
<sequence>MKRVWFSRDGVTQTPWPWPSARAGPPPQSPSARHTCVPDTILRTGMQAYCGRRERDGGGEGRSYHQNKMAGNSSRRRSPGGFDPLTPAVGPAGLQAGAGDAVPRLRGAGEARQAAAPVLHAAHGAVLQPRHDVAHREAAGAVGRRALGGGGERRVKGTLRRKGDPDRLPRLEWEERFILKTRLRTWTTSVTSAPPPVE</sequence>
<feature type="region of interest" description="Disordered" evidence="1">
    <location>
        <begin position="144"/>
        <end position="166"/>
    </location>
</feature>
<dbReference type="EMBL" id="SRLO01001341">
    <property type="protein sequence ID" value="TNN38756.1"/>
    <property type="molecule type" value="Genomic_DNA"/>
</dbReference>
<dbReference type="AlphaFoldDB" id="A0A4Z2FBX3"/>
<proteinExistence type="predicted"/>
<evidence type="ECO:0000313" key="2">
    <source>
        <dbReference type="EMBL" id="TNN38756.1"/>
    </source>
</evidence>
<feature type="region of interest" description="Disordered" evidence="1">
    <location>
        <begin position="1"/>
        <end position="36"/>
    </location>
</feature>
<protein>
    <submittedName>
        <fullName evidence="2">Uncharacterized protein</fullName>
    </submittedName>
</protein>
<dbReference type="Proteomes" id="UP000314294">
    <property type="component" value="Unassembled WGS sequence"/>
</dbReference>
<gene>
    <name evidence="2" type="ORF">EYF80_051068</name>
</gene>
<feature type="compositionally biased region" description="Polar residues" evidence="1">
    <location>
        <begin position="64"/>
        <end position="73"/>
    </location>
</feature>
<feature type="region of interest" description="Disordered" evidence="1">
    <location>
        <begin position="48"/>
        <end position="97"/>
    </location>
</feature>
<accession>A0A4Z2FBX3</accession>
<evidence type="ECO:0000256" key="1">
    <source>
        <dbReference type="SAM" id="MobiDB-lite"/>
    </source>
</evidence>
<name>A0A4Z2FBX3_9TELE</name>